<dbReference type="AlphaFoldDB" id="A0AAP6RJD7"/>
<gene>
    <name evidence="1" type="ORF">GTI81_14875</name>
</gene>
<proteinExistence type="predicted"/>
<dbReference type="EMBL" id="WVTJ01000050">
    <property type="protein sequence ID" value="MXS53978.1"/>
    <property type="molecule type" value="Genomic_DNA"/>
</dbReference>
<accession>A0AAP6RJD7</accession>
<dbReference type="InterPro" id="IPR021223">
    <property type="entry name" value="AbiGi"/>
</dbReference>
<organism evidence="1 2">
    <name type="scientific">Enterococcus faecalis</name>
    <name type="common">Streptococcus faecalis</name>
    <dbReference type="NCBI Taxonomy" id="1351"/>
    <lineage>
        <taxon>Bacteria</taxon>
        <taxon>Bacillati</taxon>
        <taxon>Bacillota</taxon>
        <taxon>Bacilli</taxon>
        <taxon>Lactobacillales</taxon>
        <taxon>Enterococcaceae</taxon>
        <taxon>Enterococcus</taxon>
    </lineage>
</organism>
<reference evidence="1 2" key="1">
    <citation type="submission" date="2019-04" db="EMBL/GenBank/DDBJ databases">
        <title>Step-wise assembly of the neonatal virome modulated by breast feeding.</title>
        <authorList>
            <person name="Liang G."/>
            <person name="Bushman F."/>
        </authorList>
    </citation>
    <scope>NUCLEOTIDE SEQUENCE [LARGE SCALE GENOMIC DNA]</scope>
    <source>
        <strain evidence="1 2">E3754</strain>
    </source>
</reference>
<protein>
    <submittedName>
        <fullName evidence="1">Uncharacterized protein</fullName>
    </submittedName>
</protein>
<name>A0AAP6RJD7_ENTFL</name>
<evidence type="ECO:0000313" key="1">
    <source>
        <dbReference type="EMBL" id="MXS53978.1"/>
    </source>
</evidence>
<dbReference type="Proteomes" id="UP000429730">
    <property type="component" value="Unassembled WGS sequence"/>
</dbReference>
<dbReference type="RefSeq" id="WP_010775696.1">
    <property type="nucleotide sequence ID" value="NZ_AP031219.1"/>
</dbReference>
<comment type="caution">
    <text evidence="1">The sequence shown here is derived from an EMBL/GenBank/DDBJ whole genome shotgun (WGS) entry which is preliminary data.</text>
</comment>
<dbReference type="Pfam" id="PF10899">
    <property type="entry name" value="AbiGi"/>
    <property type="match status" value="1"/>
</dbReference>
<sequence>MSIDKESYPINVGFPNFITYRQSANTLFNFMRDINYLITDIENMKLYPRYVIEDVEYLKLKIGNRRIKNVAFPMLCFCDIHLHMLPHHVEKDEKTGSDGYGKYGIGLDKEWCESQGFQPISYINENSVRCKELSDIFNKGLESLAKGLDLDEDFYDFILNQVKLSKPLNGQMRMNNKNIRKNFHDEKEWRFLPNVSKVNMSSFLNDATMPKKMNPDVLKKMSDALTTEDTTHINLTVEAIKYIFVNTVEDRNKLLQTIKNKFADNVENALILASKIVVYQETVGDW</sequence>
<evidence type="ECO:0000313" key="2">
    <source>
        <dbReference type="Proteomes" id="UP000429730"/>
    </source>
</evidence>